<evidence type="ECO:0000313" key="2">
    <source>
        <dbReference type="EMBL" id="KAF2121617.1"/>
    </source>
</evidence>
<evidence type="ECO:0000313" key="3">
    <source>
        <dbReference type="Proteomes" id="UP000799770"/>
    </source>
</evidence>
<name>A0A6A5ZRY1_9PLEO</name>
<dbReference type="Proteomes" id="UP000799770">
    <property type="component" value="Unassembled WGS sequence"/>
</dbReference>
<dbReference type="AlphaFoldDB" id="A0A6A5ZRY1"/>
<organism evidence="2 3">
    <name type="scientific">Lophiotrema nucula</name>
    <dbReference type="NCBI Taxonomy" id="690887"/>
    <lineage>
        <taxon>Eukaryota</taxon>
        <taxon>Fungi</taxon>
        <taxon>Dikarya</taxon>
        <taxon>Ascomycota</taxon>
        <taxon>Pezizomycotina</taxon>
        <taxon>Dothideomycetes</taxon>
        <taxon>Pleosporomycetidae</taxon>
        <taxon>Pleosporales</taxon>
        <taxon>Lophiotremataceae</taxon>
        <taxon>Lophiotrema</taxon>
    </lineage>
</organism>
<feature type="compositionally biased region" description="Low complexity" evidence="1">
    <location>
        <begin position="306"/>
        <end position="317"/>
    </location>
</feature>
<feature type="region of interest" description="Disordered" evidence="1">
    <location>
        <begin position="233"/>
        <end position="266"/>
    </location>
</feature>
<protein>
    <submittedName>
        <fullName evidence="2">Uncharacterized protein</fullName>
    </submittedName>
</protein>
<dbReference type="EMBL" id="ML977312">
    <property type="protein sequence ID" value="KAF2121617.1"/>
    <property type="molecule type" value="Genomic_DNA"/>
</dbReference>
<evidence type="ECO:0000256" key="1">
    <source>
        <dbReference type="SAM" id="MobiDB-lite"/>
    </source>
</evidence>
<keyword evidence="3" id="KW-1185">Reference proteome</keyword>
<accession>A0A6A5ZRY1</accession>
<sequence>MASSSTQTTPTPQGSFSSAFASTTVSTYITASTTGAVLLELTKLQYTCFELVKGSPDLQSKIKTLFIASWRQKVFPALRSSDIYPRLFTCYEIAKTACETLLADHNIELGELQDPDPSEMDVIAIAGGKLSNLDALTELPKILALIEKRSAKALPELHRDIKNLFNAVVDITLPRMLKGGEPIAELLKSTVHAVTILFEKYGEPIIGARDHDTTANVVDTGPKSSLEEVAVPFVPSGSSPTETPGRLQGDSGKRKCGSFGVDDNREDDLFEPTERRIQSTANTVAAESALTSINALEEQEKNHGDTTSALSTAPPSSQIGISEHENPFFADKITEPLNDYLPTFPHFTLYVGIPYLYQGFQVGVRTIEALQTEQPTASLYELAQRAEALQSVEEVTHEVRSQLKQEGKVWATACMLSAAAKKPHTTITHILEAVKEHGRAEFSNLYDRMVDEYLEKCTEVGMVYFEAPSELKHAKHSTVSDMARSVKDRFLDLVTALEGMWPFLNKT</sequence>
<proteinExistence type="predicted"/>
<reference evidence="2" key="1">
    <citation type="journal article" date="2020" name="Stud. Mycol.">
        <title>101 Dothideomycetes genomes: a test case for predicting lifestyles and emergence of pathogens.</title>
        <authorList>
            <person name="Haridas S."/>
            <person name="Albert R."/>
            <person name="Binder M."/>
            <person name="Bloem J."/>
            <person name="Labutti K."/>
            <person name="Salamov A."/>
            <person name="Andreopoulos B."/>
            <person name="Baker S."/>
            <person name="Barry K."/>
            <person name="Bills G."/>
            <person name="Bluhm B."/>
            <person name="Cannon C."/>
            <person name="Castanera R."/>
            <person name="Culley D."/>
            <person name="Daum C."/>
            <person name="Ezra D."/>
            <person name="Gonzalez J."/>
            <person name="Henrissat B."/>
            <person name="Kuo A."/>
            <person name="Liang C."/>
            <person name="Lipzen A."/>
            <person name="Lutzoni F."/>
            <person name="Magnuson J."/>
            <person name="Mondo S."/>
            <person name="Nolan M."/>
            <person name="Ohm R."/>
            <person name="Pangilinan J."/>
            <person name="Park H.-J."/>
            <person name="Ramirez L."/>
            <person name="Alfaro M."/>
            <person name="Sun H."/>
            <person name="Tritt A."/>
            <person name="Yoshinaga Y."/>
            <person name="Zwiers L.-H."/>
            <person name="Turgeon B."/>
            <person name="Goodwin S."/>
            <person name="Spatafora J."/>
            <person name="Crous P."/>
            <person name="Grigoriev I."/>
        </authorList>
    </citation>
    <scope>NUCLEOTIDE SEQUENCE</scope>
    <source>
        <strain evidence="2">CBS 627.86</strain>
    </source>
</reference>
<gene>
    <name evidence="2" type="ORF">BDV96DRAFT_594797</name>
</gene>
<feature type="region of interest" description="Disordered" evidence="1">
    <location>
        <begin position="300"/>
        <end position="322"/>
    </location>
</feature>